<dbReference type="SUPFAM" id="SSF69055">
    <property type="entry name" value="1-deoxy-D-xylulose-5-phosphate reductoisomerase, C-terminal domain"/>
    <property type="match status" value="1"/>
</dbReference>
<dbReference type="Pfam" id="PF13288">
    <property type="entry name" value="DXPR_C"/>
    <property type="match status" value="1"/>
</dbReference>
<keyword evidence="4 9" id="KW-0521">NADP</keyword>
<feature type="binding site" evidence="9">
    <location>
        <position position="127"/>
    </location>
    <ligand>
        <name>NADPH</name>
        <dbReference type="ChEBI" id="CHEBI:57783"/>
    </ligand>
</feature>
<comment type="pathway">
    <text evidence="1 9">Isoprenoid biosynthesis; isopentenyl diphosphate biosynthesis via DXP pathway; isopentenyl diphosphate from 1-deoxy-D-xylulose 5-phosphate: step 1/6.</text>
</comment>
<evidence type="ECO:0000256" key="7">
    <source>
        <dbReference type="ARBA" id="ARBA00023229"/>
    </source>
</evidence>
<feature type="binding site" evidence="9">
    <location>
        <position position="155"/>
    </location>
    <ligand>
        <name>1-deoxy-D-xylulose 5-phosphate</name>
        <dbReference type="ChEBI" id="CHEBI:57792"/>
    </ligand>
</feature>
<feature type="binding site" evidence="9">
    <location>
        <position position="224"/>
    </location>
    <ligand>
        <name>Mn(2+)</name>
        <dbReference type="ChEBI" id="CHEBI:29035"/>
    </ligand>
</feature>
<organism evidence="13 14">
    <name type="scientific">Larkinella bovis</name>
    <dbReference type="NCBI Taxonomy" id="683041"/>
    <lineage>
        <taxon>Bacteria</taxon>
        <taxon>Pseudomonadati</taxon>
        <taxon>Bacteroidota</taxon>
        <taxon>Cytophagia</taxon>
        <taxon>Cytophagales</taxon>
        <taxon>Spirosomataceae</taxon>
        <taxon>Larkinella</taxon>
    </lineage>
</organism>
<comment type="similarity">
    <text evidence="2 9">Belongs to the DXR family.</text>
</comment>
<evidence type="ECO:0000259" key="12">
    <source>
        <dbReference type="Pfam" id="PF13288"/>
    </source>
</evidence>
<evidence type="ECO:0000259" key="10">
    <source>
        <dbReference type="Pfam" id="PF02670"/>
    </source>
</evidence>
<keyword evidence="6 9" id="KW-0464">Manganese</keyword>
<comment type="caution">
    <text evidence="13">The sequence shown here is derived from an EMBL/GenBank/DDBJ whole genome shotgun (WGS) entry which is preliminary data.</text>
</comment>
<dbReference type="InterPro" id="IPR036291">
    <property type="entry name" value="NAD(P)-bd_dom_sf"/>
</dbReference>
<dbReference type="NCBIfam" id="TIGR00243">
    <property type="entry name" value="Dxr"/>
    <property type="match status" value="1"/>
</dbReference>
<keyword evidence="14" id="KW-1185">Reference proteome</keyword>
<evidence type="ECO:0000256" key="2">
    <source>
        <dbReference type="ARBA" id="ARBA00006825"/>
    </source>
</evidence>
<comment type="cofactor">
    <cofactor evidence="9">
        <name>Mg(2+)</name>
        <dbReference type="ChEBI" id="CHEBI:18420"/>
    </cofactor>
    <cofactor evidence="9">
        <name>Mn(2+)</name>
        <dbReference type="ChEBI" id="CHEBI:29035"/>
    </cofactor>
</comment>
<comment type="catalytic activity">
    <reaction evidence="8">
        <text>2-C-methyl-D-erythritol 4-phosphate + NADP(+) = 1-deoxy-D-xylulose 5-phosphate + NADPH + H(+)</text>
        <dbReference type="Rhea" id="RHEA:13717"/>
        <dbReference type="ChEBI" id="CHEBI:15378"/>
        <dbReference type="ChEBI" id="CHEBI:57783"/>
        <dbReference type="ChEBI" id="CHEBI:57792"/>
        <dbReference type="ChEBI" id="CHEBI:58262"/>
        <dbReference type="ChEBI" id="CHEBI:58349"/>
        <dbReference type="EC" id="1.1.1.267"/>
    </reaction>
    <physiologicalReaction direction="right-to-left" evidence="8">
        <dbReference type="Rhea" id="RHEA:13719"/>
    </physiologicalReaction>
</comment>
<dbReference type="Pfam" id="PF08436">
    <property type="entry name" value="DXP_redisom_C"/>
    <property type="match status" value="1"/>
</dbReference>
<feature type="binding site" evidence="9">
    <location>
        <position position="17"/>
    </location>
    <ligand>
        <name>NADPH</name>
        <dbReference type="ChEBI" id="CHEBI:57783"/>
    </ligand>
</feature>
<feature type="binding site" evidence="9">
    <location>
        <position position="154"/>
    </location>
    <ligand>
        <name>1-deoxy-D-xylulose 5-phosphate</name>
        <dbReference type="ChEBI" id="CHEBI:57792"/>
    </ligand>
</feature>
<comment type="caution">
    <text evidence="9">Lacks conserved residue(s) required for the propagation of feature annotation.</text>
</comment>
<feature type="binding site" evidence="9">
    <location>
        <position position="202"/>
    </location>
    <ligand>
        <name>1-deoxy-D-xylulose 5-phosphate</name>
        <dbReference type="ChEBI" id="CHEBI:57792"/>
    </ligand>
</feature>
<proteinExistence type="inferred from homology"/>
<feature type="binding site" evidence="9">
    <location>
        <position position="153"/>
    </location>
    <ligand>
        <name>Mn(2+)</name>
        <dbReference type="ChEBI" id="CHEBI:29035"/>
    </ligand>
</feature>
<protein>
    <recommendedName>
        <fullName evidence="9">1-deoxy-D-xylulose 5-phosphate reductoisomerase</fullName>
        <shortName evidence="9">DXP reductoisomerase</shortName>
        <ecNumber evidence="9">1.1.1.267</ecNumber>
    </recommendedName>
    <alternativeName>
        <fullName evidence="9">1-deoxyxylulose-5-phosphate reductoisomerase</fullName>
    </alternativeName>
    <alternativeName>
        <fullName evidence="9">2-C-methyl-D-erythritol 4-phosphate synthase</fullName>
    </alternativeName>
</protein>
<evidence type="ECO:0000313" key="14">
    <source>
        <dbReference type="Proteomes" id="UP001596106"/>
    </source>
</evidence>
<keyword evidence="3 9" id="KW-0479">Metal-binding</keyword>
<dbReference type="Pfam" id="PF02670">
    <property type="entry name" value="DXP_reductoisom"/>
    <property type="match status" value="1"/>
</dbReference>
<feature type="binding site" evidence="9">
    <location>
        <position position="15"/>
    </location>
    <ligand>
        <name>NADPH</name>
        <dbReference type="ChEBI" id="CHEBI:57783"/>
    </ligand>
</feature>
<keyword evidence="9" id="KW-0460">Magnesium</keyword>
<evidence type="ECO:0000256" key="6">
    <source>
        <dbReference type="ARBA" id="ARBA00023211"/>
    </source>
</evidence>
<dbReference type="NCBIfam" id="NF009114">
    <property type="entry name" value="PRK12464.1"/>
    <property type="match status" value="1"/>
</dbReference>
<dbReference type="PANTHER" id="PTHR30525:SF0">
    <property type="entry name" value="1-DEOXY-D-XYLULOSE 5-PHOSPHATE REDUCTOISOMERASE, CHLOROPLASTIC"/>
    <property type="match status" value="1"/>
</dbReference>
<evidence type="ECO:0000256" key="9">
    <source>
        <dbReference type="HAMAP-Rule" id="MF_00183"/>
    </source>
</evidence>
<dbReference type="Gene3D" id="1.10.1740.10">
    <property type="match status" value="1"/>
</dbReference>
<evidence type="ECO:0000256" key="4">
    <source>
        <dbReference type="ARBA" id="ARBA00022857"/>
    </source>
</evidence>
<feature type="binding site" evidence="9">
    <location>
        <position position="16"/>
    </location>
    <ligand>
        <name>NADPH</name>
        <dbReference type="ChEBI" id="CHEBI:57783"/>
    </ligand>
</feature>
<keyword evidence="5 9" id="KW-0560">Oxidoreductase</keyword>
<reference evidence="14" key="1">
    <citation type="journal article" date="2019" name="Int. J. Syst. Evol. Microbiol.">
        <title>The Global Catalogue of Microorganisms (GCM) 10K type strain sequencing project: providing services to taxonomists for standard genome sequencing and annotation.</title>
        <authorList>
            <consortium name="The Broad Institute Genomics Platform"/>
            <consortium name="The Broad Institute Genome Sequencing Center for Infectious Disease"/>
            <person name="Wu L."/>
            <person name="Ma J."/>
        </authorList>
    </citation>
    <scope>NUCLEOTIDE SEQUENCE [LARGE SCALE GENOMIC DNA]</scope>
    <source>
        <strain evidence="14">CCUG 55250</strain>
    </source>
</reference>
<dbReference type="InterPro" id="IPR036169">
    <property type="entry name" value="DXPR_C_sf"/>
</dbReference>
<dbReference type="SUPFAM" id="SSF55347">
    <property type="entry name" value="Glyceraldehyde-3-phosphate dehydrogenase-like, C-terminal domain"/>
    <property type="match status" value="1"/>
</dbReference>
<evidence type="ECO:0000256" key="8">
    <source>
        <dbReference type="ARBA" id="ARBA00048543"/>
    </source>
</evidence>
<evidence type="ECO:0000313" key="13">
    <source>
        <dbReference type="EMBL" id="MFC5411419.1"/>
    </source>
</evidence>
<dbReference type="InterPro" id="IPR013644">
    <property type="entry name" value="DXP_reductoisomerase_C"/>
</dbReference>
<feature type="binding site" evidence="9">
    <location>
        <position position="18"/>
    </location>
    <ligand>
        <name>NADPH</name>
        <dbReference type="ChEBI" id="CHEBI:57783"/>
    </ligand>
</feature>
<keyword evidence="7 9" id="KW-0414">Isoprene biosynthesis</keyword>
<feature type="binding site" evidence="9">
    <location>
        <position position="208"/>
    </location>
    <ligand>
        <name>NADPH</name>
        <dbReference type="ChEBI" id="CHEBI:57783"/>
    </ligand>
</feature>
<evidence type="ECO:0000256" key="1">
    <source>
        <dbReference type="ARBA" id="ARBA00005094"/>
    </source>
</evidence>
<feature type="binding site" evidence="9">
    <location>
        <position position="43"/>
    </location>
    <ligand>
        <name>NADPH</name>
        <dbReference type="ChEBI" id="CHEBI:57783"/>
    </ligand>
</feature>
<gene>
    <name evidence="9" type="primary">dxr</name>
    <name evidence="13" type="ORF">ACFPMF_19005</name>
</gene>
<dbReference type="PANTHER" id="PTHR30525">
    <property type="entry name" value="1-DEOXY-D-XYLULOSE 5-PHOSPHATE REDUCTOISOMERASE"/>
    <property type="match status" value="1"/>
</dbReference>
<dbReference type="Gene3D" id="3.40.50.720">
    <property type="entry name" value="NAD(P)-binding Rossmann-like Domain"/>
    <property type="match status" value="1"/>
</dbReference>
<feature type="domain" description="1-deoxy-D-xylulose 5-phosphate reductoisomerase C-terminal" evidence="11">
    <location>
        <begin position="149"/>
        <end position="232"/>
    </location>
</feature>
<feature type="domain" description="1-deoxy-D-xylulose 5-phosphate reductoisomerase N-terminal" evidence="10">
    <location>
        <begin position="9"/>
        <end position="135"/>
    </location>
</feature>
<evidence type="ECO:0000256" key="3">
    <source>
        <dbReference type="ARBA" id="ARBA00022723"/>
    </source>
</evidence>
<dbReference type="InterPro" id="IPR013512">
    <property type="entry name" value="DXP_reductoisomerase_N"/>
</dbReference>
<sequence>MTNPKKRHIAILGSTGSIGTQAIDVVRAHPDAFEVEVLVANTNAELLIEQAALVRPNVVVICDENRYDTVFSALDPLGIKVYAGAKAVASVVQMDRIDIVLTAMVGYAGLLPTIKAIEAGKHIALANKETLVVAGELITKLAQEKGVSILPVDSEHSAIFQCLAGEFHNPIEKIILTASGGPFRGKSRDFLKTVTKDQALKHPNWSMGAKITIDSATLMNKGLEVIEAKWLFGLEPAQIEVIVHPQSIIHSMVQFRDGSIKAQMGLPDMRLPIQYALAYPNRLSADFPRFDFAKYPSLTFEQADLETFRNLQLAFDALERGGNAPCIINAANEVAVDAFLHDEIGFLEISDIIAEGMQKVAFVARPTYEDYVRTDEETRRIATARIKSFV</sequence>
<accession>A0ABW0ID29</accession>
<feature type="binding site" evidence="9">
    <location>
        <position position="155"/>
    </location>
    <ligand>
        <name>Mn(2+)</name>
        <dbReference type="ChEBI" id="CHEBI:29035"/>
    </ligand>
</feature>
<dbReference type="PIRSF" id="PIRSF006205">
    <property type="entry name" value="Dxp_reductismrs"/>
    <property type="match status" value="1"/>
</dbReference>
<feature type="binding site" evidence="9">
    <location>
        <position position="128"/>
    </location>
    <ligand>
        <name>1-deoxy-D-xylulose 5-phosphate</name>
        <dbReference type="ChEBI" id="CHEBI:57792"/>
    </ligand>
</feature>
<comment type="function">
    <text evidence="9">Catalyzes the NADPH-dependent rearrangement and reduction of 1-deoxy-D-xylulose-5-phosphate (DXP) to 2-C-methyl-D-erythritol 4-phosphate (MEP).</text>
</comment>
<dbReference type="GO" id="GO:0030604">
    <property type="term" value="F:1-deoxy-D-xylulose-5-phosphate reductoisomerase activity"/>
    <property type="evidence" value="ECO:0007669"/>
    <property type="project" value="UniProtKB-EC"/>
</dbReference>
<dbReference type="HAMAP" id="MF_00183">
    <property type="entry name" value="DXP_reductoisom"/>
    <property type="match status" value="1"/>
</dbReference>
<dbReference type="SUPFAM" id="SSF51735">
    <property type="entry name" value="NAD(P)-binding Rossmann-fold domains"/>
    <property type="match status" value="1"/>
</dbReference>
<feature type="binding site" evidence="9">
    <location>
        <position position="179"/>
    </location>
    <ligand>
        <name>1-deoxy-D-xylulose 5-phosphate</name>
        <dbReference type="ChEBI" id="CHEBI:57792"/>
    </ligand>
</feature>
<name>A0ABW0ID29_9BACT</name>
<feature type="domain" description="DXP reductoisomerase C-terminal" evidence="12">
    <location>
        <begin position="264"/>
        <end position="380"/>
    </location>
</feature>
<feature type="binding site" evidence="9">
    <location>
        <position position="221"/>
    </location>
    <ligand>
        <name>1-deoxy-D-xylulose 5-phosphate</name>
        <dbReference type="ChEBI" id="CHEBI:57792"/>
    </ligand>
</feature>
<dbReference type="EC" id="1.1.1.267" evidence="9"/>
<dbReference type="Proteomes" id="UP001596106">
    <property type="component" value="Unassembled WGS sequence"/>
</dbReference>
<feature type="binding site" evidence="9">
    <location>
        <position position="224"/>
    </location>
    <ligand>
        <name>1-deoxy-D-xylulose 5-phosphate</name>
        <dbReference type="ChEBI" id="CHEBI:57792"/>
    </ligand>
</feature>
<evidence type="ECO:0000259" key="11">
    <source>
        <dbReference type="Pfam" id="PF08436"/>
    </source>
</evidence>
<dbReference type="EMBL" id="JBHSMA010000006">
    <property type="protein sequence ID" value="MFC5411419.1"/>
    <property type="molecule type" value="Genomic_DNA"/>
</dbReference>
<feature type="binding site" evidence="9">
    <location>
        <position position="215"/>
    </location>
    <ligand>
        <name>1-deoxy-D-xylulose 5-phosphate</name>
        <dbReference type="ChEBI" id="CHEBI:57792"/>
    </ligand>
</feature>
<feature type="binding site" evidence="9">
    <location>
        <position position="220"/>
    </location>
    <ligand>
        <name>1-deoxy-D-xylulose 5-phosphate</name>
        <dbReference type="ChEBI" id="CHEBI:57792"/>
    </ligand>
</feature>
<dbReference type="InterPro" id="IPR003821">
    <property type="entry name" value="DXP_reductoisomerase"/>
</dbReference>
<dbReference type="RefSeq" id="WP_379848298.1">
    <property type="nucleotide sequence ID" value="NZ_JBHSMA010000006.1"/>
</dbReference>
<evidence type="ECO:0000256" key="5">
    <source>
        <dbReference type="ARBA" id="ARBA00023002"/>
    </source>
</evidence>
<feature type="binding site" evidence="9">
    <location>
        <position position="129"/>
    </location>
    <ligand>
        <name>NADPH</name>
        <dbReference type="ChEBI" id="CHEBI:57783"/>
    </ligand>
</feature>
<dbReference type="InterPro" id="IPR026877">
    <property type="entry name" value="DXPR_C"/>
</dbReference>